<dbReference type="AlphaFoldDB" id="A0A9P6GGP4"/>
<reference evidence="2" key="1">
    <citation type="journal article" date="2020" name="Mol. Plant Microbe Interact.">
        <title>Genome Sequence of the Biocontrol Agent Coniothyrium minitans strain Conio (IMI 134523).</title>
        <authorList>
            <person name="Patel D."/>
            <person name="Shittu T.A."/>
            <person name="Baroncelli R."/>
            <person name="Muthumeenakshi S."/>
            <person name="Osborne T.H."/>
            <person name="Janganan T.K."/>
            <person name="Sreenivasaprasad S."/>
        </authorList>
    </citation>
    <scope>NUCLEOTIDE SEQUENCE</scope>
    <source>
        <strain evidence="2">Conio</strain>
    </source>
</reference>
<accession>A0A9P6GGP4</accession>
<evidence type="ECO:0000313" key="2">
    <source>
        <dbReference type="EMBL" id="KAF9734758.1"/>
    </source>
</evidence>
<feature type="region of interest" description="Disordered" evidence="1">
    <location>
        <begin position="1"/>
        <end position="23"/>
    </location>
</feature>
<proteinExistence type="predicted"/>
<sequence>MSDLAETAVTPQPTPSTQPENLVHESGIPSIASKARNQPTHPRNAVTSISLSFAFPTSLAFFKRFLWELTPLTRPDIDPTTATAIAAHVPTLTADAIQSALCLGVGHTGFKRTDATKDQYPHLYVVFPHLQRPIDERFWRLWHTEIVKPAFDEAWVASRLADVYEDAELQWITEKAAPTAEQVLDRFYNVPGYRRHRPQSIGWPGWVDEWEYVEHVPDRYALAKGAEGGFSDTRAWVFDEAWTAMRDMLKGGDEPEEMSDPILLAVWKKTLEVQEPGFEDSLVKSVGKEWDVYVDSRFVEPGMFFVHVEGTDDHAVEPHLEPEGSGGDTWNGWLQSLRGVWQWVWPTV</sequence>
<dbReference type="Proteomes" id="UP000756921">
    <property type="component" value="Unassembled WGS sequence"/>
</dbReference>
<dbReference type="EMBL" id="WJXW01000007">
    <property type="protein sequence ID" value="KAF9734758.1"/>
    <property type="molecule type" value="Genomic_DNA"/>
</dbReference>
<comment type="caution">
    <text evidence="2">The sequence shown here is derived from an EMBL/GenBank/DDBJ whole genome shotgun (WGS) entry which is preliminary data.</text>
</comment>
<feature type="compositionally biased region" description="Polar residues" evidence="1">
    <location>
        <begin position="9"/>
        <end position="20"/>
    </location>
</feature>
<dbReference type="OrthoDB" id="3774700at2759"/>
<protein>
    <submittedName>
        <fullName evidence="2">Uncharacterized protein</fullName>
    </submittedName>
</protein>
<organism evidence="2 3">
    <name type="scientific">Paraphaeosphaeria minitans</name>
    <dbReference type="NCBI Taxonomy" id="565426"/>
    <lineage>
        <taxon>Eukaryota</taxon>
        <taxon>Fungi</taxon>
        <taxon>Dikarya</taxon>
        <taxon>Ascomycota</taxon>
        <taxon>Pezizomycotina</taxon>
        <taxon>Dothideomycetes</taxon>
        <taxon>Pleosporomycetidae</taxon>
        <taxon>Pleosporales</taxon>
        <taxon>Massarineae</taxon>
        <taxon>Didymosphaeriaceae</taxon>
        <taxon>Paraphaeosphaeria</taxon>
    </lineage>
</organism>
<keyword evidence="3" id="KW-1185">Reference proteome</keyword>
<gene>
    <name evidence="2" type="ORF">PMIN01_07661</name>
</gene>
<name>A0A9P6GGP4_9PLEO</name>
<evidence type="ECO:0000313" key="3">
    <source>
        <dbReference type="Proteomes" id="UP000756921"/>
    </source>
</evidence>
<evidence type="ECO:0000256" key="1">
    <source>
        <dbReference type="SAM" id="MobiDB-lite"/>
    </source>
</evidence>